<evidence type="ECO:0000313" key="13">
    <source>
        <dbReference type="Proteomes" id="UP001457282"/>
    </source>
</evidence>
<dbReference type="Gene3D" id="1.10.287.630">
    <property type="entry name" value="Helix hairpin bin"/>
    <property type="match status" value="1"/>
</dbReference>
<evidence type="ECO:0000256" key="2">
    <source>
        <dbReference type="ARBA" id="ARBA00010486"/>
    </source>
</evidence>
<dbReference type="SUPFAM" id="SSF81324">
    <property type="entry name" value="Voltage-gated potassium channels"/>
    <property type="match status" value="1"/>
</dbReference>
<keyword evidence="6" id="KW-0406">Ion transport</keyword>
<evidence type="ECO:0000256" key="1">
    <source>
        <dbReference type="ARBA" id="ARBA00004141"/>
    </source>
</evidence>
<keyword evidence="13" id="KW-1185">Reference proteome</keyword>
<dbReference type="InterPro" id="IPR014710">
    <property type="entry name" value="RmlC-like_jellyroll"/>
</dbReference>
<comment type="subcellular location">
    <subcellularLocation>
        <location evidence="1">Membrane</location>
        <topology evidence="1">Multi-pass membrane protein</topology>
    </subcellularLocation>
</comment>
<evidence type="ECO:0000256" key="10">
    <source>
        <dbReference type="SAM" id="Phobius"/>
    </source>
</evidence>
<dbReference type="Pfam" id="PF00520">
    <property type="entry name" value="Ion_trans"/>
    <property type="match status" value="1"/>
</dbReference>
<dbReference type="InterPro" id="IPR018490">
    <property type="entry name" value="cNMP-bd_dom_sf"/>
</dbReference>
<dbReference type="GO" id="GO:0005216">
    <property type="term" value="F:monoatomic ion channel activity"/>
    <property type="evidence" value="ECO:0007669"/>
    <property type="project" value="InterPro"/>
</dbReference>
<evidence type="ECO:0000259" key="11">
    <source>
        <dbReference type="PROSITE" id="PS50042"/>
    </source>
</evidence>
<feature type="transmembrane region" description="Helical" evidence="10">
    <location>
        <begin position="173"/>
        <end position="196"/>
    </location>
</feature>
<comment type="caution">
    <text evidence="12">The sequence shown here is derived from an EMBL/GenBank/DDBJ whole genome shotgun (WGS) entry which is preliminary data.</text>
</comment>
<feature type="transmembrane region" description="Helical" evidence="10">
    <location>
        <begin position="141"/>
        <end position="161"/>
    </location>
</feature>
<evidence type="ECO:0000256" key="6">
    <source>
        <dbReference type="ARBA" id="ARBA00023065"/>
    </source>
</evidence>
<dbReference type="EMBL" id="JBEDUW010000006">
    <property type="protein sequence ID" value="KAK9924681.1"/>
    <property type="molecule type" value="Genomic_DNA"/>
</dbReference>
<proteinExistence type="inferred from homology"/>
<keyword evidence="5 10" id="KW-1133">Transmembrane helix</keyword>
<dbReference type="Gene3D" id="1.10.287.70">
    <property type="match status" value="1"/>
</dbReference>
<feature type="transmembrane region" description="Helical" evidence="10">
    <location>
        <begin position="300"/>
        <end position="322"/>
    </location>
</feature>
<dbReference type="GO" id="GO:0016020">
    <property type="term" value="C:membrane"/>
    <property type="evidence" value="ECO:0007669"/>
    <property type="project" value="UniProtKB-SubCell"/>
</dbReference>
<feature type="transmembrane region" description="Helical" evidence="10">
    <location>
        <begin position="425"/>
        <end position="449"/>
    </location>
</feature>
<dbReference type="PANTHER" id="PTHR45651">
    <property type="entry name" value="CYCLIC NUCLEOTIDE-GATED ION CHANNEL 15-RELATED-RELATED"/>
    <property type="match status" value="1"/>
</dbReference>
<dbReference type="InterPro" id="IPR000595">
    <property type="entry name" value="cNMP-bd_dom"/>
</dbReference>
<dbReference type="SUPFAM" id="SSF51206">
    <property type="entry name" value="cAMP-binding domain-like"/>
    <property type="match status" value="1"/>
</dbReference>
<dbReference type="Proteomes" id="UP001457282">
    <property type="component" value="Unassembled WGS sequence"/>
</dbReference>
<evidence type="ECO:0000256" key="5">
    <source>
        <dbReference type="ARBA" id="ARBA00022989"/>
    </source>
</evidence>
<dbReference type="AlphaFoldDB" id="A0AAW1WL98"/>
<evidence type="ECO:0000256" key="4">
    <source>
        <dbReference type="ARBA" id="ARBA00022692"/>
    </source>
</evidence>
<name>A0AAW1WL98_RUBAR</name>
<keyword evidence="7 10" id="KW-0472">Membrane</keyword>
<protein>
    <recommendedName>
        <fullName evidence="11">Cyclic nucleotide-binding domain-containing protein</fullName>
    </recommendedName>
</protein>
<dbReference type="PROSITE" id="PS50042">
    <property type="entry name" value="CNMP_BINDING_3"/>
    <property type="match status" value="1"/>
</dbReference>
<evidence type="ECO:0000256" key="8">
    <source>
        <dbReference type="ARBA" id="ARBA00023286"/>
    </source>
</evidence>
<dbReference type="PANTHER" id="PTHR45651:SF11">
    <property type="entry name" value="CYCLIC NUCLEOTIDE-GATED ION CHANNEL 20, CHLOROPLASTIC-RELATED"/>
    <property type="match status" value="1"/>
</dbReference>
<keyword evidence="4 10" id="KW-0812">Transmembrane</keyword>
<dbReference type="CDD" id="cd00038">
    <property type="entry name" value="CAP_ED"/>
    <property type="match status" value="1"/>
</dbReference>
<reference evidence="12 13" key="1">
    <citation type="journal article" date="2023" name="G3 (Bethesda)">
        <title>A chromosome-length genome assembly and annotation of blackberry (Rubus argutus, cv. 'Hillquist').</title>
        <authorList>
            <person name="Bruna T."/>
            <person name="Aryal R."/>
            <person name="Dudchenko O."/>
            <person name="Sargent D.J."/>
            <person name="Mead D."/>
            <person name="Buti M."/>
            <person name="Cavallini A."/>
            <person name="Hytonen T."/>
            <person name="Andres J."/>
            <person name="Pham M."/>
            <person name="Weisz D."/>
            <person name="Mascagni F."/>
            <person name="Usai G."/>
            <person name="Natali L."/>
            <person name="Bassil N."/>
            <person name="Fernandez G.E."/>
            <person name="Lomsadze A."/>
            <person name="Armour M."/>
            <person name="Olukolu B."/>
            <person name="Poorten T."/>
            <person name="Britton C."/>
            <person name="Davik J."/>
            <person name="Ashrafi H."/>
            <person name="Aiden E.L."/>
            <person name="Borodovsky M."/>
            <person name="Worthington M."/>
        </authorList>
    </citation>
    <scope>NUCLEOTIDE SEQUENCE [LARGE SCALE GENOMIC DNA]</scope>
    <source>
        <strain evidence="12">PI 553951</strain>
    </source>
</reference>
<evidence type="ECO:0000256" key="9">
    <source>
        <dbReference type="ARBA" id="ARBA00023303"/>
    </source>
</evidence>
<evidence type="ECO:0000256" key="3">
    <source>
        <dbReference type="ARBA" id="ARBA00022448"/>
    </source>
</evidence>
<gene>
    <name evidence="12" type="ORF">M0R45_033035</name>
</gene>
<organism evidence="12 13">
    <name type="scientific">Rubus argutus</name>
    <name type="common">Southern blackberry</name>
    <dbReference type="NCBI Taxonomy" id="59490"/>
    <lineage>
        <taxon>Eukaryota</taxon>
        <taxon>Viridiplantae</taxon>
        <taxon>Streptophyta</taxon>
        <taxon>Embryophyta</taxon>
        <taxon>Tracheophyta</taxon>
        <taxon>Spermatophyta</taxon>
        <taxon>Magnoliopsida</taxon>
        <taxon>eudicotyledons</taxon>
        <taxon>Gunneridae</taxon>
        <taxon>Pentapetalae</taxon>
        <taxon>rosids</taxon>
        <taxon>fabids</taxon>
        <taxon>Rosales</taxon>
        <taxon>Rosaceae</taxon>
        <taxon>Rosoideae</taxon>
        <taxon>Rosoideae incertae sedis</taxon>
        <taxon>Rubus</taxon>
    </lineage>
</organism>
<keyword evidence="9" id="KW-0407">Ion channel</keyword>
<dbReference type="Gene3D" id="2.60.120.10">
    <property type="entry name" value="Jelly Rolls"/>
    <property type="match status" value="1"/>
</dbReference>
<evidence type="ECO:0000313" key="12">
    <source>
        <dbReference type="EMBL" id="KAK9924681.1"/>
    </source>
</evidence>
<comment type="similarity">
    <text evidence="2">Belongs to the cyclic nucleotide-gated cation channel (TC 1.A.1.5) family.</text>
</comment>
<dbReference type="SMART" id="SM00100">
    <property type="entry name" value="cNMP"/>
    <property type="match status" value="1"/>
</dbReference>
<accession>A0AAW1WL98</accession>
<dbReference type="InterPro" id="IPR005821">
    <property type="entry name" value="Ion_trans_dom"/>
</dbReference>
<keyword evidence="8" id="KW-1071">Ligand-gated ion channel</keyword>
<feature type="transmembrane region" description="Helical" evidence="10">
    <location>
        <begin position="231"/>
        <end position="250"/>
    </location>
</feature>
<keyword evidence="3" id="KW-0813">Transport</keyword>
<evidence type="ECO:0000256" key="7">
    <source>
        <dbReference type="ARBA" id="ARBA00023136"/>
    </source>
</evidence>
<sequence>MGKIRNDQVPMLPLNLPSSSENTFSSIPLNSMESSGTGIDCVDHTDFLQIESKNPFTPACVPFQQFRDCNDPHCTFCKPRHSSKSAQQKNYRASTLFDHKLHNVLYGDAKGWFKRTCCFLHPYVLGVVNPDAKIVRGWNKFFVISCMVAVFVDPLFFFLLSAREDGKCITINWAMTIILVFCRTLTDFVYLLHIFLQFRLAYVAPGSRVVGTGERVDQPYKIALNYLHGNFLVDLIVVLPLPQIIMLSVVPLGSFRANQTKNLLRLAVLFQYFPRLYRVLPLLAGQSPNGFFVFESAWTNFVINTLTFLLVGHVIGSCWYLLGLQRVNQCLRDACHNSDFQSCGSLIDCSHVGSTLDQTKWRENEKAAACFNPEGDFSYGIYTPAVHLTTRDSMTKYLYSLFWGFQQISTLAGNQNPSYFNGEIVFTMVIIGLGLFFFALLIGNMQNFLQSLGRRRFDMLLRSRDVEQWMRYRNLPEELRRQVRNAERYNWSATQGVNEELILENLPEHLQRNIRRHLFEFVKKVRIFALMDDPILDAICEKLKQKTYIEGNEILYPGGMVENMVFIVRGKMESIGADGTVDDTLKEGDVCGEELLRWCLEASVNTDGKNVRITGRRLLSNRLVRCLTNVEAFQLRAADLEQFTARFARYLRNPRVQGAIRYESPYWRGLAAKRIQVAWRYRQKRLNRTSPQSYPPNPYSDQSAADFLRSSYRPHSWGLGNDTREREHWGLF</sequence>
<feature type="domain" description="Cyclic nucleotide-binding" evidence="11">
    <location>
        <begin position="527"/>
        <end position="596"/>
    </location>
</feature>